<dbReference type="AlphaFoldDB" id="A0AAW0TT28"/>
<feature type="compositionally biased region" description="Basic and acidic residues" evidence="1">
    <location>
        <begin position="23"/>
        <end position="39"/>
    </location>
</feature>
<proteinExistence type="predicted"/>
<gene>
    <name evidence="2" type="ORF">O3P69_008879</name>
</gene>
<dbReference type="Proteomes" id="UP001487740">
    <property type="component" value="Unassembled WGS sequence"/>
</dbReference>
<feature type="compositionally biased region" description="Basic and acidic residues" evidence="1">
    <location>
        <begin position="1"/>
        <end position="15"/>
    </location>
</feature>
<dbReference type="EMBL" id="JARAKH010000027">
    <property type="protein sequence ID" value="KAK8389477.1"/>
    <property type="molecule type" value="Genomic_DNA"/>
</dbReference>
<keyword evidence="3" id="KW-1185">Reference proteome</keyword>
<feature type="region of interest" description="Disordered" evidence="1">
    <location>
        <begin position="1"/>
        <end position="41"/>
    </location>
</feature>
<reference evidence="2 3" key="1">
    <citation type="submission" date="2023-03" db="EMBL/GenBank/DDBJ databases">
        <title>High-quality genome of Scylla paramamosain provides insights in environmental adaptation.</title>
        <authorList>
            <person name="Zhang L."/>
        </authorList>
    </citation>
    <scope>NUCLEOTIDE SEQUENCE [LARGE SCALE GENOMIC DNA]</scope>
    <source>
        <strain evidence="2">LZ_2023a</strain>
        <tissue evidence="2">Muscle</tissue>
    </source>
</reference>
<protein>
    <submittedName>
        <fullName evidence="2">Uncharacterized protein</fullName>
    </submittedName>
</protein>
<comment type="caution">
    <text evidence="2">The sequence shown here is derived from an EMBL/GenBank/DDBJ whole genome shotgun (WGS) entry which is preliminary data.</text>
</comment>
<sequence>MEREGSEEERSERNHGRLQVTKENVRVDERPKQTCDTRATRYGTSGPSRLCQELQARRAGRIASKGRSEALELFAALKIRALVLKFGQAGWPVMWLGRGSEIPRGSGSFRLDEIPLRSSSSRLEKVRVEGSRVYQGEGGTLVVAGKPHHPILPPSPTAVTPFSCS</sequence>
<evidence type="ECO:0000256" key="1">
    <source>
        <dbReference type="SAM" id="MobiDB-lite"/>
    </source>
</evidence>
<name>A0AAW0TT28_SCYPA</name>
<evidence type="ECO:0000313" key="2">
    <source>
        <dbReference type="EMBL" id="KAK8389477.1"/>
    </source>
</evidence>
<evidence type="ECO:0000313" key="3">
    <source>
        <dbReference type="Proteomes" id="UP001487740"/>
    </source>
</evidence>
<organism evidence="2 3">
    <name type="scientific">Scylla paramamosain</name>
    <name type="common">Mud crab</name>
    <dbReference type="NCBI Taxonomy" id="85552"/>
    <lineage>
        <taxon>Eukaryota</taxon>
        <taxon>Metazoa</taxon>
        <taxon>Ecdysozoa</taxon>
        <taxon>Arthropoda</taxon>
        <taxon>Crustacea</taxon>
        <taxon>Multicrustacea</taxon>
        <taxon>Malacostraca</taxon>
        <taxon>Eumalacostraca</taxon>
        <taxon>Eucarida</taxon>
        <taxon>Decapoda</taxon>
        <taxon>Pleocyemata</taxon>
        <taxon>Brachyura</taxon>
        <taxon>Eubrachyura</taxon>
        <taxon>Portunoidea</taxon>
        <taxon>Portunidae</taxon>
        <taxon>Portuninae</taxon>
        <taxon>Scylla</taxon>
    </lineage>
</organism>
<accession>A0AAW0TT28</accession>